<keyword evidence="7" id="KW-1185">Reference proteome</keyword>
<reference evidence="6 7" key="1">
    <citation type="submission" date="2024-02" db="EMBL/GenBank/DDBJ databases">
        <authorList>
            <person name="Chen Y."/>
            <person name="Shah S."/>
            <person name="Dougan E. K."/>
            <person name="Thang M."/>
            <person name="Chan C."/>
        </authorList>
    </citation>
    <scope>NUCLEOTIDE SEQUENCE [LARGE SCALE GENOMIC DNA]</scope>
</reference>
<dbReference type="Gene3D" id="3.40.50.300">
    <property type="entry name" value="P-loop containing nucleotide triphosphate hydrolases"/>
    <property type="match status" value="2"/>
</dbReference>
<protein>
    <recommendedName>
        <fullName evidence="5">DNA2/NAM7 helicase-like C-terminal domain-containing protein</fullName>
    </recommendedName>
</protein>
<feature type="domain" description="DNA2/NAM7 helicase-like C-terminal" evidence="5">
    <location>
        <begin position="77"/>
        <end position="166"/>
    </location>
</feature>
<dbReference type="EMBL" id="CAXAMN010025925">
    <property type="protein sequence ID" value="CAK9099218.1"/>
    <property type="molecule type" value="Genomic_DNA"/>
</dbReference>
<evidence type="ECO:0000313" key="7">
    <source>
        <dbReference type="Proteomes" id="UP001642484"/>
    </source>
</evidence>
<dbReference type="InterPro" id="IPR027417">
    <property type="entry name" value="P-loop_NTPase"/>
</dbReference>
<evidence type="ECO:0000256" key="2">
    <source>
        <dbReference type="ARBA" id="ARBA00022801"/>
    </source>
</evidence>
<evidence type="ECO:0000259" key="5">
    <source>
        <dbReference type="Pfam" id="PF13087"/>
    </source>
</evidence>
<dbReference type="Proteomes" id="UP001642484">
    <property type="component" value="Unassembled WGS sequence"/>
</dbReference>
<dbReference type="InterPro" id="IPR050534">
    <property type="entry name" value="Coronavir_polyprotein_1ab"/>
</dbReference>
<sequence>MSILDEAAATAETYVPLVIRTPANDWACNTSKGRARESQHVTCMGVENLVMLGDHKQLNPLVLATGGDHEIKEKNVDRSFMERAMACNCRLHPLRIQYRMPEVLCQLVSKLFYAGQLRSDLSCQMGSLRLHGSPLRWFHVPDTETEVGTSKINCAEVMHIVSMLQSDVTFTKPTGAHHDHHAIQAASCFARRHPEKVFAHALGFRQHQGGHR</sequence>
<comment type="caution">
    <text evidence="6">The sequence shown here is derived from an EMBL/GenBank/DDBJ whole genome shotgun (WGS) entry which is preliminary data.</text>
</comment>
<evidence type="ECO:0000313" key="6">
    <source>
        <dbReference type="EMBL" id="CAK9099218.1"/>
    </source>
</evidence>
<evidence type="ECO:0000256" key="3">
    <source>
        <dbReference type="ARBA" id="ARBA00022806"/>
    </source>
</evidence>
<proteinExistence type="predicted"/>
<keyword evidence="4" id="KW-0067">ATP-binding</keyword>
<organism evidence="6 7">
    <name type="scientific">Durusdinium trenchii</name>
    <dbReference type="NCBI Taxonomy" id="1381693"/>
    <lineage>
        <taxon>Eukaryota</taxon>
        <taxon>Sar</taxon>
        <taxon>Alveolata</taxon>
        <taxon>Dinophyceae</taxon>
        <taxon>Suessiales</taxon>
        <taxon>Symbiodiniaceae</taxon>
        <taxon>Durusdinium</taxon>
    </lineage>
</organism>
<dbReference type="PANTHER" id="PTHR43788">
    <property type="entry name" value="DNA2/NAM7 HELICASE FAMILY MEMBER"/>
    <property type="match status" value="1"/>
</dbReference>
<keyword evidence="2" id="KW-0378">Hydrolase</keyword>
<name>A0ABP0RHM2_9DINO</name>
<keyword evidence="1" id="KW-0547">Nucleotide-binding</keyword>
<keyword evidence="3" id="KW-0347">Helicase</keyword>
<dbReference type="PANTHER" id="PTHR43788:SF8">
    <property type="entry name" value="DNA-BINDING PROTEIN SMUBP-2"/>
    <property type="match status" value="1"/>
</dbReference>
<dbReference type="SUPFAM" id="SSF52540">
    <property type="entry name" value="P-loop containing nucleoside triphosphate hydrolases"/>
    <property type="match status" value="1"/>
</dbReference>
<dbReference type="InterPro" id="IPR041679">
    <property type="entry name" value="DNA2/NAM7-like_C"/>
</dbReference>
<accession>A0ABP0RHM2</accession>
<evidence type="ECO:0000256" key="4">
    <source>
        <dbReference type="ARBA" id="ARBA00022840"/>
    </source>
</evidence>
<dbReference type="Pfam" id="PF13087">
    <property type="entry name" value="AAA_12"/>
    <property type="match status" value="1"/>
</dbReference>
<gene>
    <name evidence="6" type="ORF">CCMP2556_LOCUS46960</name>
</gene>
<evidence type="ECO:0000256" key="1">
    <source>
        <dbReference type="ARBA" id="ARBA00022741"/>
    </source>
</evidence>